<dbReference type="GO" id="GO:0004252">
    <property type="term" value="F:serine-type endopeptidase activity"/>
    <property type="evidence" value="ECO:0007669"/>
    <property type="project" value="InterPro"/>
</dbReference>
<dbReference type="PANTHER" id="PTHR43731">
    <property type="entry name" value="RHOMBOID PROTEASE"/>
    <property type="match status" value="1"/>
</dbReference>
<keyword evidence="6 7" id="KW-0472">Membrane</keyword>
<comment type="caution">
    <text evidence="9">The sequence shown here is derived from an EMBL/GenBank/DDBJ whole genome shotgun (WGS) entry which is preliminary data.</text>
</comment>
<dbReference type="EMBL" id="JAGKSB010000007">
    <property type="protein sequence ID" value="MBP3943408.1"/>
    <property type="molecule type" value="Genomic_DNA"/>
</dbReference>
<evidence type="ECO:0000256" key="2">
    <source>
        <dbReference type="ARBA" id="ARBA00009045"/>
    </source>
</evidence>
<dbReference type="GO" id="GO:0016020">
    <property type="term" value="C:membrane"/>
    <property type="evidence" value="ECO:0007669"/>
    <property type="project" value="UniProtKB-SubCell"/>
</dbReference>
<dbReference type="GO" id="GO:0006508">
    <property type="term" value="P:proteolysis"/>
    <property type="evidence" value="ECO:0007669"/>
    <property type="project" value="UniProtKB-KW"/>
</dbReference>
<reference evidence="9" key="1">
    <citation type="submission" date="2021-03" db="EMBL/GenBank/DDBJ databases">
        <authorList>
            <person name="Lu T."/>
            <person name="Wang Q."/>
            <person name="Han X."/>
        </authorList>
    </citation>
    <scope>NUCLEOTIDE SEQUENCE</scope>
    <source>
        <strain evidence="9">WQ 2009</strain>
    </source>
</reference>
<name>A0A8T4HDI4_9SPHI</name>
<feature type="transmembrane region" description="Helical" evidence="7">
    <location>
        <begin position="180"/>
        <end position="199"/>
    </location>
</feature>
<feature type="domain" description="Peptidase S54 rhomboid" evidence="8">
    <location>
        <begin position="47"/>
        <end position="196"/>
    </location>
</feature>
<dbReference type="Gene3D" id="1.20.1540.10">
    <property type="entry name" value="Rhomboid-like"/>
    <property type="match status" value="1"/>
</dbReference>
<keyword evidence="3 7" id="KW-0812">Transmembrane</keyword>
<keyword evidence="5 7" id="KW-1133">Transmembrane helix</keyword>
<gene>
    <name evidence="9" type="ORF">J5U18_07510</name>
</gene>
<organism evidence="9 10">
    <name type="scientific">Rhinopithecimicrobium faecis</name>
    <dbReference type="NCBI Taxonomy" id="2820698"/>
    <lineage>
        <taxon>Bacteria</taxon>
        <taxon>Pseudomonadati</taxon>
        <taxon>Bacteroidota</taxon>
        <taxon>Sphingobacteriia</taxon>
        <taxon>Sphingobacteriales</taxon>
        <taxon>Sphingobacteriaceae</taxon>
        <taxon>Rhinopithecimicrobium</taxon>
    </lineage>
</organism>
<evidence type="ECO:0000256" key="6">
    <source>
        <dbReference type="ARBA" id="ARBA00023136"/>
    </source>
</evidence>
<comment type="subcellular location">
    <subcellularLocation>
        <location evidence="1">Membrane</location>
        <topology evidence="1">Multi-pass membrane protein</topology>
    </subcellularLocation>
</comment>
<evidence type="ECO:0000313" key="10">
    <source>
        <dbReference type="Proteomes" id="UP000679691"/>
    </source>
</evidence>
<comment type="similarity">
    <text evidence="2">Belongs to the peptidase S54 family.</text>
</comment>
<keyword evidence="4 9" id="KW-0378">Hydrolase</keyword>
<feature type="transmembrane region" description="Helical" evidence="7">
    <location>
        <begin position="65"/>
        <end position="83"/>
    </location>
</feature>
<evidence type="ECO:0000256" key="1">
    <source>
        <dbReference type="ARBA" id="ARBA00004141"/>
    </source>
</evidence>
<evidence type="ECO:0000256" key="5">
    <source>
        <dbReference type="ARBA" id="ARBA00022989"/>
    </source>
</evidence>
<evidence type="ECO:0000256" key="7">
    <source>
        <dbReference type="SAM" id="Phobius"/>
    </source>
</evidence>
<protein>
    <submittedName>
        <fullName evidence="9">Rhomboid family intramembrane serine protease</fullName>
        <ecNumber evidence="9">3.4.21.105</ecNumber>
    </submittedName>
</protein>
<dbReference type="InterPro" id="IPR035952">
    <property type="entry name" value="Rhomboid-like_sf"/>
</dbReference>
<dbReference type="InterPro" id="IPR022764">
    <property type="entry name" value="Peptidase_S54_rhomboid_dom"/>
</dbReference>
<sequence length="208" mass="23593">MIQQYLLFTPVASLIFALTIATSIYTFSNPSLYGKFMLYPYAIARKQQLFTVFTSGLIHKDWGHLLFNMMTFFYFGFGLERLLAELSSWGHLQFALIYLLSLVLSDIPTIIRHKNNKSYASLGASGAICAVLFSYILFDPKMMLGIFMVIPMPAWLFGILFIGYSVWASKRSSDGINHDAHLFGAIAGMLLTLLLYPWILTHFIGQFI</sequence>
<dbReference type="InterPro" id="IPR050925">
    <property type="entry name" value="Rhomboid_protease_S54"/>
</dbReference>
<evidence type="ECO:0000259" key="8">
    <source>
        <dbReference type="Pfam" id="PF01694"/>
    </source>
</evidence>
<feature type="transmembrane region" description="Helical" evidence="7">
    <location>
        <begin position="144"/>
        <end position="168"/>
    </location>
</feature>
<dbReference type="RefSeq" id="WP_353546901.1">
    <property type="nucleotide sequence ID" value="NZ_JAGKSB010000007.1"/>
</dbReference>
<evidence type="ECO:0000256" key="3">
    <source>
        <dbReference type="ARBA" id="ARBA00022692"/>
    </source>
</evidence>
<dbReference type="EC" id="3.4.21.105" evidence="9"/>
<feature type="transmembrane region" description="Helical" evidence="7">
    <location>
        <begin position="119"/>
        <end position="138"/>
    </location>
</feature>
<evidence type="ECO:0000256" key="4">
    <source>
        <dbReference type="ARBA" id="ARBA00022801"/>
    </source>
</evidence>
<dbReference type="AlphaFoldDB" id="A0A8T4HDI4"/>
<evidence type="ECO:0000313" key="9">
    <source>
        <dbReference type="EMBL" id="MBP3943408.1"/>
    </source>
</evidence>
<keyword evidence="9" id="KW-0645">Protease</keyword>
<keyword evidence="10" id="KW-1185">Reference proteome</keyword>
<dbReference type="Pfam" id="PF01694">
    <property type="entry name" value="Rhomboid"/>
    <property type="match status" value="1"/>
</dbReference>
<dbReference type="Proteomes" id="UP000679691">
    <property type="component" value="Unassembled WGS sequence"/>
</dbReference>
<proteinExistence type="inferred from homology"/>
<dbReference type="PANTHER" id="PTHR43731:SF14">
    <property type="entry name" value="PRESENILIN-ASSOCIATED RHOMBOID-LIKE PROTEIN, MITOCHONDRIAL"/>
    <property type="match status" value="1"/>
</dbReference>
<feature type="transmembrane region" description="Helical" evidence="7">
    <location>
        <begin position="89"/>
        <end position="107"/>
    </location>
</feature>
<feature type="transmembrane region" description="Helical" evidence="7">
    <location>
        <begin position="6"/>
        <end position="27"/>
    </location>
</feature>
<accession>A0A8T4HDI4</accession>
<dbReference type="SUPFAM" id="SSF144091">
    <property type="entry name" value="Rhomboid-like"/>
    <property type="match status" value="1"/>
</dbReference>